<dbReference type="GO" id="GO:0003677">
    <property type="term" value="F:DNA binding"/>
    <property type="evidence" value="ECO:0007669"/>
    <property type="project" value="UniProtKB-KW"/>
</dbReference>
<evidence type="ECO:0000313" key="2">
    <source>
        <dbReference type="Proteomes" id="UP000252167"/>
    </source>
</evidence>
<dbReference type="EMBL" id="POAF01000002">
    <property type="protein sequence ID" value="RBM02950.1"/>
    <property type="molecule type" value="Genomic_DNA"/>
</dbReference>
<accession>A0A365YL16</accession>
<comment type="caution">
    <text evidence="1">The sequence shown here is derived from an EMBL/GenBank/DDBJ whole genome shotgun (WGS) entry which is preliminary data.</text>
</comment>
<organism evidence="1 2">
    <name type="scientific">Glutamicibacter soli</name>
    <dbReference type="NCBI Taxonomy" id="453836"/>
    <lineage>
        <taxon>Bacteria</taxon>
        <taxon>Bacillati</taxon>
        <taxon>Actinomycetota</taxon>
        <taxon>Actinomycetes</taxon>
        <taxon>Micrococcales</taxon>
        <taxon>Micrococcaceae</taxon>
        <taxon>Glutamicibacter</taxon>
    </lineage>
</organism>
<proteinExistence type="predicted"/>
<keyword evidence="1" id="KW-0238">DNA-binding</keyword>
<dbReference type="Proteomes" id="UP000252167">
    <property type="component" value="Unassembled WGS sequence"/>
</dbReference>
<keyword evidence="2" id="KW-1185">Reference proteome</keyword>
<gene>
    <name evidence="1" type="ORF">C1H84_05875</name>
</gene>
<protein>
    <submittedName>
        <fullName evidence="1">DNA-binding protein</fullName>
    </submittedName>
</protein>
<name>A0A365YL16_9MICC</name>
<evidence type="ECO:0000313" key="1">
    <source>
        <dbReference type="EMBL" id="RBM02950.1"/>
    </source>
</evidence>
<dbReference type="AlphaFoldDB" id="A0A365YL16"/>
<sequence>MGTMTTRQAAEVLQVTTEAVRKMLKTGRLEQTGVVGRMLLIDADSVHRVHREGKRAGRLWTDQTAWAALFLLSGQKVTWLSSSELWRLRKRLASITAEEFQQLVRNRATPRRFRGGASSKAQLAKTIGLTGTGILKDQRIASSFGLAAGSTALEGYAKAGFIDKNARKLGLREDATGDILIREIHFALPLEDGKVPIAAIAVDLQDAHSTRERSAGKAKIEELLHDQ</sequence>
<reference evidence="1 2" key="1">
    <citation type="submission" date="2018-01" db="EMBL/GenBank/DDBJ databases">
        <title>Glutamicibacter soli strain NHPC-3 Whole genome sequence and assembly.</title>
        <authorList>
            <person name="Choudhury P."/>
            <person name="Gupta D."/>
            <person name="Sengupta K."/>
            <person name="Jawed A."/>
            <person name="Sultana N."/>
            <person name="Saha P."/>
        </authorList>
    </citation>
    <scope>NUCLEOTIDE SEQUENCE [LARGE SCALE GENOMIC DNA]</scope>
    <source>
        <strain evidence="1 2">NHPC-3</strain>
    </source>
</reference>